<reference evidence="1 2" key="1">
    <citation type="journal article" date="2019" name="Int. J. Syst. Evol. Microbiol.">
        <title>The Global Catalogue of Microorganisms (GCM) 10K type strain sequencing project: providing services to taxonomists for standard genome sequencing and annotation.</title>
        <authorList>
            <consortium name="The Broad Institute Genomics Platform"/>
            <consortium name="The Broad Institute Genome Sequencing Center for Infectious Disease"/>
            <person name="Wu L."/>
            <person name="Ma J."/>
        </authorList>
    </citation>
    <scope>NUCLEOTIDE SEQUENCE [LARGE SCALE GENOMIC DNA]</scope>
    <source>
        <strain evidence="1 2">JCM 16330</strain>
    </source>
</reference>
<organism evidence="1 2">
    <name type="scientific">Halarchaeum salinum</name>
    <dbReference type="NCBI Taxonomy" id="489912"/>
    <lineage>
        <taxon>Archaea</taxon>
        <taxon>Methanobacteriati</taxon>
        <taxon>Methanobacteriota</taxon>
        <taxon>Stenosarchaea group</taxon>
        <taxon>Halobacteria</taxon>
        <taxon>Halobacteriales</taxon>
        <taxon>Halobacteriaceae</taxon>
    </lineage>
</organism>
<evidence type="ECO:0000313" key="1">
    <source>
        <dbReference type="EMBL" id="GAA0292531.1"/>
    </source>
</evidence>
<sequence>MDDSYICVGVVATVDEVVLMGITQRTGRWTLDEKAPGVYLIKRRGHLHAKVVTADSDPDDALDYLLDDGVGSVYEVDCEEAVRERFRDYVAARAR</sequence>
<keyword evidence="2" id="KW-1185">Reference proteome</keyword>
<name>A0AAV3S562_9EURY</name>
<protein>
    <submittedName>
        <fullName evidence="1">Uncharacterized protein</fullName>
    </submittedName>
</protein>
<comment type="caution">
    <text evidence="1">The sequence shown here is derived from an EMBL/GenBank/DDBJ whole genome shotgun (WGS) entry which is preliminary data.</text>
</comment>
<proteinExistence type="predicted"/>
<dbReference type="EMBL" id="BAAABL010000021">
    <property type="protein sequence ID" value="GAA0292531.1"/>
    <property type="molecule type" value="Genomic_DNA"/>
</dbReference>
<dbReference type="AlphaFoldDB" id="A0AAV3S562"/>
<accession>A0AAV3S562</accession>
<dbReference type="Proteomes" id="UP001500837">
    <property type="component" value="Unassembled WGS sequence"/>
</dbReference>
<evidence type="ECO:0000313" key="2">
    <source>
        <dbReference type="Proteomes" id="UP001500837"/>
    </source>
</evidence>
<gene>
    <name evidence="1" type="ORF">GCM10009066_03820</name>
</gene>